<dbReference type="Proteomes" id="UP000054736">
    <property type="component" value="Unassembled WGS sequence"/>
</dbReference>
<name>A0A0W0TAG2_9GAMM</name>
<accession>A0A0W0TAG2</accession>
<evidence type="ECO:0000256" key="1">
    <source>
        <dbReference type="ARBA" id="ARBA00022617"/>
    </source>
</evidence>
<evidence type="ECO:0000256" key="2">
    <source>
        <dbReference type="ARBA" id="ARBA00022723"/>
    </source>
</evidence>
<evidence type="ECO:0000313" key="7">
    <source>
        <dbReference type="EMBL" id="KTC92571.1"/>
    </source>
</evidence>
<evidence type="ECO:0000256" key="3">
    <source>
        <dbReference type="ARBA" id="ARBA00023004"/>
    </source>
</evidence>
<evidence type="ECO:0000256" key="4">
    <source>
        <dbReference type="PROSITE-ProRule" id="PRU00433"/>
    </source>
</evidence>
<evidence type="ECO:0000256" key="5">
    <source>
        <dbReference type="SAM" id="SignalP"/>
    </source>
</evidence>
<keyword evidence="5" id="KW-0732">Signal</keyword>
<dbReference type="Pfam" id="PF13442">
    <property type="entry name" value="Cytochrome_CBB3"/>
    <property type="match status" value="1"/>
</dbReference>
<keyword evidence="3 4" id="KW-0408">Iron</keyword>
<protein>
    <recommendedName>
        <fullName evidence="6">Cytochrome c domain-containing protein</fullName>
    </recommendedName>
</protein>
<feature type="domain" description="Cytochrome c" evidence="6">
    <location>
        <begin position="175"/>
        <end position="263"/>
    </location>
</feature>
<organism evidence="7 8">
    <name type="scientific">Legionella drozanskii LLAP-1</name>
    <dbReference type="NCBI Taxonomy" id="1212489"/>
    <lineage>
        <taxon>Bacteria</taxon>
        <taxon>Pseudomonadati</taxon>
        <taxon>Pseudomonadota</taxon>
        <taxon>Gammaproteobacteria</taxon>
        <taxon>Legionellales</taxon>
        <taxon>Legionellaceae</taxon>
        <taxon>Legionella</taxon>
    </lineage>
</organism>
<reference evidence="7 8" key="1">
    <citation type="submission" date="2015-11" db="EMBL/GenBank/DDBJ databases">
        <title>Genomic analysis of 38 Legionella species identifies large and diverse effector repertoires.</title>
        <authorList>
            <person name="Burstein D."/>
            <person name="Amaro F."/>
            <person name="Zusman T."/>
            <person name="Lifshitz Z."/>
            <person name="Cohen O."/>
            <person name="Gilbert J.A."/>
            <person name="Pupko T."/>
            <person name="Shuman H.A."/>
            <person name="Segal G."/>
        </authorList>
    </citation>
    <scope>NUCLEOTIDE SEQUENCE [LARGE SCALE GENOMIC DNA]</scope>
    <source>
        <strain evidence="7 8">ATCC 700990</strain>
    </source>
</reference>
<dbReference type="SUPFAM" id="SSF46626">
    <property type="entry name" value="Cytochrome c"/>
    <property type="match status" value="1"/>
</dbReference>
<feature type="chain" id="PRO_5006912872" description="Cytochrome c domain-containing protein" evidence="5">
    <location>
        <begin position="21"/>
        <end position="282"/>
    </location>
</feature>
<keyword evidence="1 4" id="KW-0349">Heme</keyword>
<feature type="signal peptide" evidence="5">
    <location>
        <begin position="1"/>
        <end position="20"/>
    </location>
</feature>
<dbReference type="GO" id="GO:0020037">
    <property type="term" value="F:heme binding"/>
    <property type="evidence" value="ECO:0007669"/>
    <property type="project" value="InterPro"/>
</dbReference>
<dbReference type="PROSITE" id="PS51007">
    <property type="entry name" value="CYTC"/>
    <property type="match status" value="1"/>
</dbReference>
<proteinExistence type="predicted"/>
<dbReference type="InterPro" id="IPR009056">
    <property type="entry name" value="Cyt_c-like_dom"/>
</dbReference>
<dbReference type="GO" id="GO:0009055">
    <property type="term" value="F:electron transfer activity"/>
    <property type="evidence" value="ECO:0007669"/>
    <property type="project" value="InterPro"/>
</dbReference>
<dbReference type="InterPro" id="IPR036909">
    <property type="entry name" value="Cyt_c-like_dom_sf"/>
</dbReference>
<dbReference type="Gene3D" id="1.10.760.10">
    <property type="entry name" value="Cytochrome c-like domain"/>
    <property type="match status" value="1"/>
</dbReference>
<dbReference type="GO" id="GO:0046872">
    <property type="term" value="F:metal ion binding"/>
    <property type="evidence" value="ECO:0007669"/>
    <property type="project" value="UniProtKB-KW"/>
</dbReference>
<dbReference type="EMBL" id="LNXY01000004">
    <property type="protein sequence ID" value="KTC92571.1"/>
    <property type="molecule type" value="Genomic_DNA"/>
</dbReference>
<dbReference type="OrthoDB" id="5728201at2"/>
<dbReference type="RefSeq" id="WP_058494920.1">
    <property type="nucleotide sequence ID" value="NZ_CAAAIU010000011.1"/>
</dbReference>
<keyword evidence="8" id="KW-1185">Reference proteome</keyword>
<dbReference type="AlphaFoldDB" id="A0A0W0TAG2"/>
<sequence length="282" mass="31843">MKQTVLLLSLMLAWSSICFAQKPLTININGQETSYTSEALLTNPNLVTIKQAHLPTYPNQSFDLKAIPLCTLLNINNKKVGPILKVQAFDKYISYFNLHRIYPCDKTRASTAYLAIEEPNKPWPIFAKIHRSVGPFYLIWQGEKVPQTDWVFGTESISTTDQNPFSSLLPANSSGQEAQGLEQFSAKCGVCHSINLVGNLELGPDLNFPSNVLEYFSEAQLRKFIRNPQSVRFMKNDKMFPFTEKLLSAEELDAIIAFLKLMQSHKIQTAPQNIRPVEESVD</sequence>
<dbReference type="PATRIC" id="fig|1212489.4.peg.582"/>
<comment type="caution">
    <text evidence="7">The sequence shown here is derived from an EMBL/GenBank/DDBJ whole genome shotgun (WGS) entry which is preliminary data.</text>
</comment>
<dbReference type="STRING" id="1212489.Ldro_0561"/>
<evidence type="ECO:0000259" key="6">
    <source>
        <dbReference type="PROSITE" id="PS51007"/>
    </source>
</evidence>
<evidence type="ECO:0000313" key="8">
    <source>
        <dbReference type="Proteomes" id="UP000054736"/>
    </source>
</evidence>
<keyword evidence="2 4" id="KW-0479">Metal-binding</keyword>
<gene>
    <name evidence="7" type="ORF">Ldro_0561</name>
</gene>